<dbReference type="InParanoid" id="A0A067PFC4"/>
<keyword evidence="3" id="KW-1185">Reference proteome</keyword>
<reference evidence="3" key="1">
    <citation type="journal article" date="2014" name="Proc. Natl. Acad. Sci. U.S.A.">
        <title>Extensive sampling of basidiomycete genomes demonstrates inadequacy of the white-rot/brown-rot paradigm for wood decay fungi.</title>
        <authorList>
            <person name="Riley R."/>
            <person name="Salamov A.A."/>
            <person name="Brown D.W."/>
            <person name="Nagy L.G."/>
            <person name="Floudas D."/>
            <person name="Held B.W."/>
            <person name="Levasseur A."/>
            <person name="Lombard V."/>
            <person name="Morin E."/>
            <person name="Otillar R."/>
            <person name="Lindquist E.A."/>
            <person name="Sun H."/>
            <person name="LaButti K.M."/>
            <person name="Schmutz J."/>
            <person name="Jabbour D."/>
            <person name="Luo H."/>
            <person name="Baker S.E."/>
            <person name="Pisabarro A.G."/>
            <person name="Walton J.D."/>
            <person name="Blanchette R.A."/>
            <person name="Henrissat B."/>
            <person name="Martin F."/>
            <person name="Cullen D."/>
            <person name="Hibbett D.S."/>
            <person name="Grigoriev I.V."/>
        </authorList>
    </citation>
    <scope>NUCLEOTIDE SEQUENCE [LARGE SCALE GENOMIC DNA]</scope>
    <source>
        <strain evidence="3">MUCL 33604</strain>
    </source>
</reference>
<organism evidence="2 3">
    <name type="scientific">Jaapia argillacea MUCL 33604</name>
    <dbReference type="NCBI Taxonomy" id="933084"/>
    <lineage>
        <taxon>Eukaryota</taxon>
        <taxon>Fungi</taxon>
        <taxon>Dikarya</taxon>
        <taxon>Basidiomycota</taxon>
        <taxon>Agaricomycotina</taxon>
        <taxon>Agaricomycetes</taxon>
        <taxon>Agaricomycetidae</taxon>
        <taxon>Jaapiales</taxon>
        <taxon>Jaapiaceae</taxon>
        <taxon>Jaapia</taxon>
    </lineage>
</organism>
<dbReference type="AlphaFoldDB" id="A0A067PFC4"/>
<sequence>MPHHSVPLPDSRIEPSVIGTNAGTTIHDPFTQRCIESTAVKDSDLKSFQVSKVFPDMGVHTSPHTHPRAATSTVNMKPGISAAHPSSRCQRGIQFDLDLMGVEDGGPTSADGGTATDPHARSHPYRHSLHSMDDTQQCRTQAWVAAGVSNGFTDALVDITFPGKNVVPVDLGARVTKCAPHPPRIQVTGTTNKNKEVLSCTRSVQKLPPSEPLSSLRPLDASGSFISSLSTPEVPRSSRCNVFPVATAMTVDYNPAYFGRSLAVESNRSQSQSVVSVLRNILPLSFVSNSRVPNSGAPDSISGQMKLGYQAVSRSQPSTPIAAHSAAKHSSGLISVKGGSIPLRSVLALRRKDESLHHISQMVFNYVGKNSLGHIV</sequence>
<accession>A0A067PFC4</accession>
<evidence type="ECO:0000313" key="2">
    <source>
        <dbReference type="EMBL" id="KDQ53449.1"/>
    </source>
</evidence>
<evidence type="ECO:0000313" key="3">
    <source>
        <dbReference type="Proteomes" id="UP000027265"/>
    </source>
</evidence>
<feature type="region of interest" description="Disordered" evidence="1">
    <location>
        <begin position="103"/>
        <end position="127"/>
    </location>
</feature>
<evidence type="ECO:0000256" key="1">
    <source>
        <dbReference type="SAM" id="MobiDB-lite"/>
    </source>
</evidence>
<dbReference type="HOGENOM" id="CLU_735794_0_0_1"/>
<proteinExistence type="predicted"/>
<name>A0A067PFC4_9AGAM</name>
<gene>
    <name evidence="2" type="ORF">JAAARDRAFT_197269</name>
</gene>
<dbReference type="Proteomes" id="UP000027265">
    <property type="component" value="Unassembled WGS sequence"/>
</dbReference>
<dbReference type="EMBL" id="KL197733">
    <property type="protein sequence ID" value="KDQ53449.1"/>
    <property type="molecule type" value="Genomic_DNA"/>
</dbReference>
<protein>
    <submittedName>
        <fullName evidence="2">Uncharacterized protein</fullName>
    </submittedName>
</protein>